<dbReference type="EC" id="2.7.7.65" evidence="2"/>
<sequence length="667" mass="78300">MNMDRLNNNFCDSIRLKDDFALQPYFYIAILDAKHIVRALSENWDELGLASKEILLNHSIGKLEEKDALTLKEHLNQGNIRHYQRFQKQEDDTIWLRSQKLGEFILLEFEKVNTKPLIHDYSSFLESYNQIITAYPKLPTEKQLVDHLVSTLFKYLDFDVVRAYQFNPDFTGIVIAEKKVKSVASYEGYYFPDTDVPLPVRELFHDILYRYLPDIDADKIQISCQNEPCNELLLRADGRALSGVHYDYLKNMDAEAAFTIPVIINNALWGLIACQHKTTKYVHPQDRFYCRLLVEHFILNKVMIEQVMKREKNVLMLAEYSKLHALALKTNSLEKLFAHKKINLNKMMEAAGFVCFLDEEFYADGIHPSQEETRELIRWLEKKKPHEFYYCDDLPFQFPKVEQFKHPFCGLFVISLSLTKPYYLLFFREEYISTITWAGNPREVLNNATTKENYSPRSSFKAWQEQVAHHSKAWSSENLKYAEIIKRILIDKWVQLKFYEQSFVDALTKAYNRHFLNEYIRKFEKNRRKDKKVLCVAMLDVDNFKLLNDEYGHAFGDEVLAKIVELIRKKLRKTDIIIRYGGEEFLVILNGCDLPEGKKIIENILNAIRTHRFYTPSSKLVPVTISAGIARAEVEQTKFTPLVRQADKALYQAKQTGKDRVVQFNEF</sequence>
<evidence type="ECO:0000313" key="8">
    <source>
        <dbReference type="Proteomes" id="UP000630149"/>
    </source>
</evidence>
<dbReference type="PROSITE" id="PS50046">
    <property type="entry name" value="PHYTOCHROME_2"/>
    <property type="match status" value="1"/>
</dbReference>
<comment type="cofactor">
    <cofactor evidence="1">
        <name>Mg(2+)</name>
        <dbReference type="ChEBI" id="CHEBI:18420"/>
    </cofactor>
</comment>
<dbReference type="GO" id="GO:0009584">
    <property type="term" value="P:detection of visible light"/>
    <property type="evidence" value="ECO:0007669"/>
    <property type="project" value="InterPro"/>
</dbReference>
<dbReference type="Pfam" id="PF00360">
    <property type="entry name" value="PHY"/>
    <property type="match status" value="1"/>
</dbReference>
<dbReference type="PRINTS" id="PR01033">
    <property type="entry name" value="PHYTOCHROME"/>
</dbReference>
<dbReference type="SUPFAM" id="SSF55781">
    <property type="entry name" value="GAF domain-like"/>
    <property type="match status" value="2"/>
</dbReference>
<dbReference type="GO" id="GO:0005886">
    <property type="term" value="C:plasma membrane"/>
    <property type="evidence" value="ECO:0007669"/>
    <property type="project" value="TreeGrafter"/>
</dbReference>
<dbReference type="InterPro" id="IPR043150">
    <property type="entry name" value="Phytochrome_PHY_sf"/>
</dbReference>
<dbReference type="InterPro" id="IPR001294">
    <property type="entry name" value="Phytochrome"/>
</dbReference>
<dbReference type="InterPro" id="IPR043128">
    <property type="entry name" value="Rev_trsase/Diguanyl_cyclase"/>
</dbReference>
<evidence type="ECO:0000259" key="5">
    <source>
        <dbReference type="PROSITE" id="PS50046"/>
    </source>
</evidence>
<dbReference type="Proteomes" id="UP000630149">
    <property type="component" value="Unassembled WGS sequence"/>
</dbReference>
<proteinExistence type="predicted"/>
<dbReference type="InterPro" id="IPR050469">
    <property type="entry name" value="Diguanylate_Cyclase"/>
</dbReference>
<keyword evidence="3" id="KW-0675">Receptor</keyword>
<dbReference type="InterPro" id="IPR013515">
    <property type="entry name" value="Phytochrome_cen-reg"/>
</dbReference>
<dbReference type="OrthoDB" id="9808408at2"/>
<dbReference type="Gene3D" id="3.30.70.270">
    <property type="match status" value="1"/>
</dbReference>
<dbReference type="EMBL" id="BMOB01000003">
    <property type="protein sequence ID" value="GGI83276.1"/>
    <property type="molecule type" value="Genomic_DNA"/>
</dbReference>
<accession>A0A917NB29</accession>
<dbReference type="NCBIfam" id="TIGR00254">
    <property type="entry name" value="GGDEF"/>
    <property type="match status" value="1"/>
</dbReference>
<dbReference type="PANTHER" id="PTHR45138">
    <property type="entry name" value="REGULATORY COMPONENTS OF SENSORY TRANSDUCTION SYSTEM"/>
    <property type="match status" value="1"/>
</dbReference>
<feature type="domain" description="GGDEF" evidence="6">
    <location>
        <begin position="532"/>
        <end position="666"/>
    </location>
</feature>
<dbReference type="PROSITE" id="PS50887">
    <property type="entry name" value="GGDEF"/>
    <property type="match status" value="1"/>
</dbReference>
<dbReference type="InterPro" id="IPR029787">
    <property type="entry name" value="Nucleotide_cyclase"/>
</dbReference>
<dbReference type="FunFam" id="3.30.70.270:FF:000001">
    <property type="entry name" value="Diguanylate cyclase domain protein"/>
    <property type="match status" value="1"/>
</dbReference>
<keyword evidence="8" id="KW-1185">Reference proteome</keyword>
<dbReference type="InterPro" id="IPR000160">
    <property type="entry name" value="GGDEF_dom"/>
</dbReference>
<dbReference type="AlphaFoldDB" id="A0A917NB29"/>
<dbReference type="GO" id="GO:1902201">
    <property type="term" value="P:negative regulation of bacterial-type flagellum-dependent cell motility"/>
    <property type="evidence" value="ECO:0007669"/>
    <property type="project" value="TreeGrafter"/>
</dbReference>
<dbReference type="GO" id="GO:0006355">
    <property type="term" value="P:regulation of DNA-templated transcription"/>
    <property type="evidence" value="ECO:0007669"/>
    <property type="project" value="InterPro"/>
</dbReference>
<dbReference type="InterPro" id="IPR016132">
    <property type="entry name" value="Phyto_chromo_attachment"/>
</dbReference>
<protein>
    <recommendedName>
        <fullName evidence="2">diguanylate cyclase</fullName>
        <ecNumber evidence="2">2.7.7.65</ecNumber>
    </recommendedName>
</protein>
<dbReference type="Gene3D" id="3.30.450.20">
    <property type="entry name" value="PAS domain"/>
    <property type="match status" value="1"/>
</dbReference>
<comment type="caution">
    <text evidence="7">The sequence shown here is derived from an EMBL/GenBank/DDBJ whole genome shotgun (WGS) entry which is preliminary data.</text>
</comment>
<gene>
    <name evidence="7" type="ORF">GCM10007966_09800</name>
</gene>
<organism evidence="7 8">
    <name type="scientific">Legionella impletisoli</name>
    <dbReference type="NCBI Taxonomy" id="343510"/>
    <lineage>
        <taxon>Bacteria</taxon>
        <taxon>Pseudomonadati</taxon>
        <taxon>Pseudomonadota</taxon>
        <taxon>Gammaproteobacteria</taxon>
        <taxon>Legionellales</taxon>
        <taxon>Legionellaceae</taxon>
        <taxon>Legionella</taxon>
    </lineage>
</organism>
<dbReference type="PANTHER" id="PTHR45138:SF9">
    <property type="entry name" value="DIGUANYLATE CYCLASE DGCM-RELATED"/>
    <property type="match status" value="1"/>
</dbReference>
<dbReference type="SUPFAM" id="SSF55073">
    <property type="entry name" value="Nucleotide cyclase"/>
    <property type="match status" value="1"/>
</dbReference>
<dbReference type="SMART" id="SM00267">
    <property type="entry name" value="GGDEF"/>
    <property type="match status" value="1"/>
</dbReference>
<dbReference type="GO" id="GO:0052621">
    <property type="term" value="F:diguanylate cyclase activity"/>
    <property type="evidence" value="ECO:0007669"/>
    <property type="project" value="UniProtKB-EC"/>
</dbReference>
<evidence type="ECO:0000256" key="1">
    <source>
        <dbReference type="ARBA" id="ARBA00001946"/>
    </source>
</evidence>
<comment type="catalytic activity">
    <reaction evidence="4">
        <text>2 GTP = 3',3'-c-di-GMP + 2 diphosphate</text>
        <dbReference type="Rhea" id="RHEA:24898"/>
        <dbReference type="ChEBI" id="CHEBI:33019"/>
        <dbReference type="ChEBI" id="CHEBI:37565"/>
        <dbReference type="ChEBI" id="CHEBI:58805"/>
        <dbReference type="EC" id="2.7.7.65"/>
    </reaction>
</comment>
<dbReference type="CDD" id="cd01949">
    <property type="entry name" value="GGDEF"/>
    <property type="match status" value="1"/>
</dbReference>
<reference evidence="7" key="1">
    <citation type="journal article" date="2014" name="Int. J. Syst. Evol. Microbiol.">
        <title>Complete genome sequence of Corynebacterium casei LMG S-19264T (=DSM 44701T), isolated from a smear-ripened cheese.</title>
        <authorList>
            <consortium name="US DOE Joint Genome Institute (JGI-PGF)"/>
            <person name="Walter F."/>
            <person name="Albersmeier A."/>
            <person name="Kalinowski J."/>
            <person name="Ruckert C."/>
        </authorList>
    </citation>
    <scope>NUCLEOTIDE SEQUENCE</scope>
    <source>
        <strain evidence="7">JCM 13919</strain>
    </source>
</reference>
<dbReference type="GO" id="GO:0043709">
    <property type="term" value="P:cell adhesion involved in single-species biofilm formation"/>
    <property type="evidence" value="ECO:0007669"/>
    <property type="project" value="TreeGrafter"/>
</dbReference>
<dbReference type="InterPro" id="IPR029016">
    <property type="entry name" value="GAF-like_dom_sf"/>
</dbReference>
<reference evidence="7" key="2">
    <citation type="submission" date="2020-09" db="EMBL/GenBank/DDBJ databases">
        <authorList>
            <person name="Sun Q."/>
            <person name="Ohkuma M."/>
        </authorList>
    </citation>
    <scope>NUCLEOTIDE SEQUENCE</scope>
    <source>
        <strain evidence="7">JCM 13919</strain>
    </source>
</reference>
<evidence type="ECO:0000256" key="4">
    <source>
        <dbReference type="ARBA" id="ARBA00034247"/>
    </source>
</evidence>
<dbReference type="Gene3D" id="3.30.450.270">
    <property type="match status" value="1"/>
</dbReference>
<evidence type="ECO:0000259" key="6">
    <source>
        <dbReference type="PROSITE" id="PS50887"/>
    </source>
</evidence>
<dbReference type="Pfam" id="PF00990">
    <property type="entry name" value="GGDEF"/>
    <property type="match status" value="1"/>
</dbReference>
<feature type="domain" description="Phytochrome chromophore attachment site" evidence="5">
    <location>
        <begin position="140"/>
        <end position="296"/>
    </location>
</feature>
<evidence type="ECO:0000256" key="3">
    <source>
        <dbReference type="ARBA" id="ARBA00023170"/>
    </source>
</evidence>
<name>A0A917NB29_9GAMM</name>
<dbReference type="Gene3D" id="3.30.450.40">
    <property type="match status" value="1"/>
</dbReference>
<evidence type="ECO:0000313" key="7">
    <source>
        <dbReference type="EMBL" id="GGI83276.1"/>
    </source>
</evidence>
<evidence type="ECO:0000256" key="2">
    <source>
        <dbReference type="ARBA" id="ARBA00012528"/>
    </source>
</evidence>